<comment type="subcellular location">
    <subcellularLocation>
        <location evidence="1">Peroxisome</location>
    </subcellularLocation>
</comment>
<proteinExistence type="predicted"/>
<keyword evidence="5" id="KW-1185">Reference proteome</keyword>
<dbReference type="InterPro" id="IPR029045">
    <property type="entry name" value="ClpP/crotonase-like_dom_sf"/>
</dbReference>
<reference evidence="4 5" key="1">
    <citation type="submission" date="2014-04" db="EMBL/GenBank/DDBJ databases">
        <title>Genome assembly of Hyalangium minutum DSM 14724.</title>
        <authorList>
            <person name="Sharma G."/>
            <person name="Subramanian S."/>
        </authorList>
    </citation>
    <scope>NUCLEOTIDE SEQUENCE [LARGE SCALE GENOMIC DNA]</scope>
    <source>
        <strain evidence="4 5">DSM 14724</strain>
    </source>
</reference>
<dbReference type="EMBL" id="JMCB01000011">
    <property type="protein sequence ID" value="KFE66122.1"/>
    <property type="molecule type" value="Genomic_DNA"/>
</dbReference>
<dbReference type="Pfam" id="PF00378">
    <property type="entry name" value="ECH_1"/>
    <property type="match status" value="1"/>
</dbReference>
<keyword evidence="3" id="KW-0413">Isomerase</keyword>
<evidence type="ECO:0000256" key="2">
    <source>
        <dbReference type="ARBA" id="ARBA00023140"/>
    </source>
</evidence>
<dbReference type="RefSeq" id="WP_044192770.1">
    <property type="nucleotide sequence ID" value="NZ_JMCB01000011.1"/>
</dbReference>
<dbReference type="AlphaFoldDB" id="A0A085WEK9"/>
<evidence type="ECO:0000313" key="4">
    <source>
        <dbReference type="EMBL" id="KFE66122.1"/>
    </source>
</evidence>
<dbReference type="InterPro" id="IPR001753">
    <property type="entry name" value="Enoyl-CoA_hydra/iso"/>
</dbReference>
<gene>
    <name evidence="4" type="ORF">DB31_1187</name>
</gene>
<dbReference type="Proteomes" id="UP000028725">
    <property type="component" value="Unassembled WGS sequence"/>
</dbReference>
<dbReference type="GO" id="GO:0004165">
    <property type="term" value="F:delta(3)-delta(2)-enoyl-CoA isomerase activity"/>
    <property type="evidence" value="ECO:0007669"/>
    <property type="project" value="UniProtKB-ARBA"/>
</dbReference>
<dbReference type="Gene3D" id="3.90.226.10">
    <property type="entry name" value="2-enoyl-CoA Hydratase, Chain A, domain 1"/>
    <property type="match status" value="1"/>
</dbReference>
<accession>A0A085WEK9</accession>
<dbReference type="InterPro" id="IPR051053">
    <property type="entry name" value="ECH/Chromodomain_protein"/>
</dbReference>
<dbReference type="PATRIC" id="fig|394096.3.peg.5529"/>
<keyword evidence="2" id="KW-0576">Peroxisome</keyword>
<dbReference type="STRING" id="394096.DB31_1187"/>
<dbReference type="PANTHER" id="PTHR43684">
    <property type="match status" value="1"/>
</dbReference>
<organism evidence="4 5">
    <name type="scientific">Hyalangium minutum</name>
    <dbReference type="NCBI Taxonomy" id="394096"/>
    <lineage>
        <taxon>Bacteria</taxon>
        <taxon>Pseudomonadati</taxon>
        <taxon>Myxococcota</taxon>
        <taxon>Myxococcia</taxon>
        <taxon>Myxococcales</taxon>
        <taxon>Cystobacterineae</taxon>
        <taxon>Archangiaceae</taxon>
        <taxon>Hyalangium</taxon>
    </lineage>
</organism>
<evidence type="ECO:0000256" key="1">
    <source>
        <dbReference type="ARBA" id="ARBA00004275"/>
    </source>
</evidence>
<name>A0A085WEK9_9BACT</name>
<dbReference type="OrthoDB" id="5365311at2"/>
<evidence type="ECO:0000256" key="3">
    <source>
        <dbReference type="ARBA" id="ARBA00023235"/>
    </source>
</evidence>
<dbReference type="CDD" id="cd06558">
    <property type="entry name" value="crotonase-like"/>
    <property type="match status" value="1"/>
</dbReference>
<dbReference type="SUPFAM" id="SSF52096">
    <property type="entry name" value="ClpP/crotonase"/>
    <property type="match status" value="1"/>
</dbReference>
<dbReference type="PANTHER" id="PTHR43684:SF1">
    <property type="entry name" value="ENOYL-COA DELTA ISOMERASE 2"/>
    <property type="match status" value="1"/>
</dbReference>
<comment type="caution">
    <text evidence="4">The sequence shown here is derived from an EMBL/GenBank/DDBJ whole genome shotgun (WGS) entry which is preliminary data.</text>
</comment>
<sequence>MSETLLTQDAEGVRTLTFNRPEKKNAFTHAMYEAAIEGLYRASLDASVRVVVLTGAGGTFTAGNDIGDFLERPPTGEDSPVFRFLRMLVNYEKPVVAAVDGPAVGIGTTLLLHCDYVVASERARFVMPFINLGVCPEGASSLLLPRNAGLTLASELLMFGDPFDAATAQRAGFVNRVVPDAQLQEVASERARTLAAKPLQALKVTKRLLREPIRAEVNAALMREGAEFVKRLNSDEAREAFIAFMNRKSK</sequence>
<evidence type="ECO:0000313" key="5">
    <source>
        <dbReference type="Proteomes" id="UP000028725"/>
    </source>
</evidence>
<protein>
    <submittedName>
        <fullName evidence="4">Enoyl-CoA hydratase</fullName>
    </submittedName>
</protein>